<dbReference type="PANTHER" id="PTHR10492:SF57">
    <property type="entry name" value="ATP-DEPENDENT DNA HELICASE"/>
    <property type="match status" value="1"/>
</dbReference>
<reference evidence="3 4" key="1">
    <citation type="submission" date="2024-04" db="EMBL/GenBank/DDBJ databases">
        <authorList>
            <person name="Fracassetti M."/>
        </authorList>
    </citation>
    <scope>NUCLEOTIDE SEQUENCE [LARGE SCALE GENOMIC DNA]</scope>
</reference>
<dbReference type="GO" id="GO:0005524">
    <property type="term" value="F:ATP binding"/>
    <property type="evidence" value="ECO:0007669"/>
    <property type="project" value="UniProtKB-KW"/>
</dbReference>
<dbReference type="GO" id="GO:0006310">
    <property type="term" value="P:DNA recombination"/>
    <property type="evidence" value="ECO:0007669"/>
    <property type="project" value="UniProtKB-KW"/>
</dbReference>
<dbReference type="InterPro" id="IPR027417">
    <property type="entry name" value="P-loop_NTPase"/>
</dbReference>
<dbReference type="Gene3D" id="3.40.50.300">
    <property type="entry name" value="P-loop containing nucleotide triphosphate hydrolases"/>
    <property type="match status" value="1"/>
</dbReference>
<dbReference type="GO" id="GO:0006281">
    <property type="term" value="P:DNA repair"/>
    <property type="evidence" value="ECO:0007669"/>
    <property type="project" value="UniProtKB-KW"/>
</dbReference>
<gene>
    <name evidence="3" type="ORF">LTRI10_LOCUS20341</name>
</gene>
<keyword evidence="1" id="KW-0067">ATP-binding</keyword>
<keyword evidence="1" id="KW-0227">DNA damage</keyword>
<comment type="cofactor">
    <cofactor evidence="1">
        <name>Mg(2+)</name>
        <dbReference type="ChEBI" id="CHEBI:18420"/>
    </cofactor>
</comment>
<comment type="catalytic activity">
    <reaction evidence="1">
        <text>ATP + H2O = ADP + phosphate + H(+)</text>
        <dbReference type="Rhea" id="RHEA:13065"/>
        <dbReference type="ChEBI" id="CHEBI:15377"/>
        <dbReference type="ChEBI" id="CHEBI:15378"/>
        <dbReference type="ChEBI" id="CHEBI:30616"/>
        <dbReference type="ChEBI" id="CHEBI:43474"/>
        <dbReference type="ChEBI" id="CHEBI:456216"/>
        <dbReference type="EC" id="5.6.2.3"/>
    </reaction>
</comment>
<keyword evidence="1" id="KW-0347">Helicase</keyword>
<feature type="domain" description="DNA helicase Pif1-like DEAD-box helicase" evidence="2">
    <location>
        <begin position="5"/>
        <end position="167"/>
    </location>
</feature>
<evidence type="ECO:0000313" key="3">
    <source>
        <dbReference type="EMBL" id="CAL1378782.1"/>
    </source>
</evidence>
<dbReference type="PANTHER" id="PTHR10492">
    <property type="match status" value="1"/>
</dbReference>
<evidence type="ECO:0000259" key="2">
    <source>
        <dbReference type="Pfam" id="PF05970"/>
    </source>
</evidence>
<evidence type="ECO:0000256" key="1">
    <source>
        <dbReference type="RuleBase" id="RU363044"/>
    </source>
</evidence>
<keyword evidence="4" id="KW-1185">Reference proteome</keyword>
<protein>
    <recommendedName>
        <fullName evidence="1">ATP-dependent DNA helicase</fullName>
        <ecNumber evidence="1">5.6.2.3</ecNumber>
    </recommendedName>
</protein>
<dbReference type="GO" id="GO:0043139">
    <property type="term" value="F:5'-3' DNA helicase activity"/>
    <property type="evidence" value="ECO:0007669"/>
    <property type="project" value="UniProtKB-EC"/>
</dbReference>
<dbReference type="GO" id="GO:0016787">
    <property type="term" value="F:hydrolase activity"/>
    <property type="evidence" value="ECO:0007669"/>
    <property type="project" value="UniProtKB-KW"/>
</dbReference>
<dbReference type="AlphaFoldDB" id="A0AAV2DZ29"/>
<dbReference type="EC" id="5.6.2.3" evidence="1"/>
<dbReference type="EMBL" id="OZ034816">
    <property type="protein sequence ID" value="CAL1378782.1"/>
    <property type="molecule type" value="Genomic_DNA"/>
</dbReference>
<dbReference type="Proteomes" id="UP001497516">
    <property type="component" value="Chromosome 3"/>
</dbReference>
<keyword evidence="1" id="KW-0234">DNA repair</keyword>
<organism evidence="3 4">
    <name type="scientific">Linum trigynum</name>
    <dbReference type="NCBI Taxonomy" id="586398"/>
    <lineage>
        <taxon>Eukaryota</taxon>
        <taxon>Viridiplantae</taxon>
        <taxon>Streptophyta</taxon>
        <taxon>Embryophyta</taxon>
        <taxon>Tracheophyta</taxon>
        <taxon>Spermatophyta</taxon>
        <taxon>Magnoliopsida</taxon>
        <taxon>eudicotyledons</taxon>
        <taxon>Gunneridae</taxon>
        <taxon>Pentapetalae</taxon>
        <taxon>rosids</taxon>
        <taxon>fabids</taxon>
        <taxon>Malpighiales</taxon>
        <taxon>Linaceae</taxon>
        <taxon>Linum</taxon>
    </lineage>
</organism>
<name>A0AAV2DZ29_9ROSI</name>
<evidence type="ECO:0000313" key="4">
    <source>
        <dbReference type="Proteomes" id="UP001497516"/>
    </source>
</evidence>
<sequence length="201" mass="22118">MLHSLNMEQFHVYSAVLNSVHNNVGCPFFLYGHGGTGKTFLYNAITAKLRSQSKLVILVASSGIAATLLPKATTAHSRFKIPLILDASSTCTIKKGTHLAELLKEASLIIWDEAPMTHRQAFEAVDRTLCDIMNIPLSGERYKLFGGKTVLFGGDFRQTLPVITEAGPKGLRILIKNNDAIPNDYTRNIVFREAFADILQA</sequence>
<accession>A0AAV2DZ29</accession>
<proteinExistence type="inferred from homology"/>
<dbReference type="GO" id="GO:0000723">
    <property type="term" value="P:telomere maintenance"/>
    <property type="evidence" value="ECO:0007669"/>
    <property type="project" value="InterPro"/>
</dbReference>
<keyword evidence="1" id="KW-0378">Hydrolase</keyword>
<dbReference type="InterPro" id="IPR010285">
    <property type="entry name" value="DNA_helicase_pif1-like_DEAD"/>
</dbReference>
<keyword evidence="1" id="KW-0547">Nucleotide-binding</keyword>
<dbReference type="SUPFAM" id="SSF52540">
    <property type="entry name" value="P-loop containing nucleoside triphosphate hydrolases"/>
    <property type="match status" value="1"/>
</dbReference>
<dbReference type="Pfam" id="PF05970">
    <property type="entry name" value="PIF1"/>
    <property type="match status" value="1"/>
</dbReference>
<keyword evidence="1" id="KW-0233">DNA recombination</keyword>
<comment type="similarity">
    <text evidence="1">Belongs to the helicase family.</text>
</comment>